<dbReference type="AlphaFoldDB" id="A0A2H1V6V5"/>
<evidence type="ECO:0000256" key="1">
    <source>
        <dbReference type="SAM" id="MobiDB-lite"/>
    </source>
</evidence>
<dbReference type="Pfam" id="PF15502">
    <property type="entry name" value="MPLKIP"/>
    <property type="match status" value="1"/>
</dbReference>
<evidence type="ECO:0000313" key="2">
    <source>
        <dbReference type="EMBL" id="SOQ36516.1"/>
    </source>
</evidence>
<organism evidence="2">
    <name type="scientific">Spodoptera frugiperda</name>
    <name type="common">Fall armyworm</name>
    <dbReference type="NCBI Taxonomy" id="7108"/>
    <lineage>
        <taxon>Eukaryota</taxon>
        <taxon>Metazoa</taxon>
        <taxon>Ecdysozoa</taxon>
        <taxon>Arthropoda</taxon>
        <taxon>Hexapoda</taxon>
        <taxon>Insecta</taxon>
        <taxon>Pterygota</taxon>
        <taxon>Neoptera</taxon>
        <taxon>Endopterygota</taxon>
        <taxon>Lepidoptera</taxon>
        <taxon>Glossata</taxon>
        <taxon>Ditrysia</taxon>
        <taxon>Noctuoidea</taxon>
        <taxon>Noctuidae</taxon>
        <taxon>Amphipyrinae</taxon>
        <taxon>Spodoptera</taxon>
    </lineage>
</organism>
<feature type="compositionally biased region" description="Low complexity" evidence="1">
    <location>
        <begin position="38"/>
        <end position="63"/>
    </location>
</feature>
<reference evidence="2" key="1">
    <citation type="submission" date="2016-07" db="EMBL/GenBank/DDBJ databases">
        <authorList>
            <person name="Bretaudeau A."/>
        </authorList>
    </citation>
    <scope>NUCLEOTIDE SEQUENCE</scope>
    <source>
        <strain evidence="2">Rice</strain>
        <tissue evidence="2">Whole body</tissue>
    </source>
</reference>
<dbReference type="EMBL" id="ODYU01000965">
    <property type="protein sequence ID" value="SOQ36516.1"/>
    <property type="molecule type" value="Genomic_DNA"/>
</dbReference>
<feature type="region of interest" description="Disordered" evidence="1">
    <location>
        <begin position="1"/>
        <end position="72"/>
    </location>
</feature>
<sequence>MSDNFIPLNQSTPVQNRWQHNNSQNQRYKGRGGGNRGGRNNSWNNSRSSYGSNSSNTSYGAGNHSPQHDRFNVQAYIHPSMLQDPWAELRREMAQNSSN</sequence>
<proteinExistence type="predicted"/>
<feature type="compositionally biased region" description="Polar residues" evidence="1">
    <location>
        <begin position="1"/>
        <end position="27"/>
    </location>
</feature>
<accession>A0A2H1V6V5</accession>
<dbReference type="InterPro" id="IPR028265">
    <property type="entry name" value="TTDN1/SICKLE"/>
</dbReference>
<protein>
    <submittedName>
        <fullName evidence="2">SFRICE_018868</fullName>
    </submittedName>
</protein>
<gene>
    <name evidence="2" type="ORF">SFRICE_018868</name>
</gene>
<name>A0A2H1V6V5_SPOFR</name>